<feature type="compositionally biased region" description="Polar residues" evidence="10">
    <location>
        <begin position="447"/>
        <end position="460"/>
    </location>
</feature>
<feature type="compositionally biased region" description="Polar residues" evidence="10">
    <location>
        <begin position="1897"/>
        <end position="1910"/>
    </location>
</feature>
<sequence>MPQKKDCRNSVIKYAPRRLRRQRRQLASQSNRSSNSFNRSFRPNQTINPQNWLNNPTLYSNSVVPGNWFYNPGHPYFFTPPQHSYPPPSNNNMPTNLPNNSFPPRFSYPFSGRTQMQPVNLESRRPDRPLPPRIDPPRFPVPETRKPPEPTTPPNSPSPTSQPSTSPNFTSHPIPLQPHTATANNQILTADTPSSTVQSPNLPISMNFDLPQPHIDPPLIPPPNSNSEHLSSNPVTPPNNTIPPRRQNTNSFGLRNHNLYNQNQFPNSQIPSSSIPSEPPNYTSQIQNHNSTIPSANNNSSYPQYTFPFFPQSQYPILPFFQAPFVVIPPNYNIFPTPSMPSVSYICDTPPRSRNSNLPAQSPASTSTVPPTPNLKHPQRRNNNSAMTSCQLSSNSTIPPLHISLTPRTDDIMDTSISSNLNTPAESRSPMPSSLDYSMDAQKQRPDSFTTPNDNSQRSISPIMHRSIPQLPSNLIKPPNYNTSNIDQPPTAPSSISPEALRQNPDASIPSTNNLFSQPQSSDSPMTPPIIPPSHTMSSINANMSPNTPPPSSDIVAFNNDANSPWQTPDAPLSPTPVSQPIILPVERHDCPLPTSFTNYNINSAAQPCISPVSSPSISPIAHDYSMPRQTQIPNSPKTANTNLECFTSQMSRPSPSLYRSPNYIPPSGQNISSPTAYEHSVSPDIEANNLSTTHQTRSPLPPFSPLHISLTTPDQGKTSQSRSSYSPTFFNFSVETQSPILNMCQSPVSLLSPNFSVSSEQQSLVSLLPSLTDPSIPNQRPSTAFDPPIPPYNTSSNSQSSDLPFQFPIISPTNTVSPERQNSPITSPIDPLDSLTSLLSLQSSIENDTMPPSNPTLHQSPLTHSLSDTSYNPTDVTQTQSPVEPVSKILFIIPPSHKISRKRRNSDSSVPSNSTACPIAQDNFIYQKRRSLNSPTPSRSPFIPSDYTISPTTQVSLNNMSPSSFRLSPTNDVIVPLDLSNMPSRQVQCPDFPVHQLPIPTVPANDMLQLHDSATNSDNFIFTQAVSPKCPLPVSSMSFMATTSSPSTVHLPWQNCFSPEAADQIIYSQPPFPFSPISMSSFKSNSPIPTEDFTFSNPQPAITPVPSSMTDEILNDTISEATRNFNSPTPPNQFFFSQPYVMLNESLSPISLENLNETVNSQLSPENDIYTIPPQSPVDPEFLLTVPLISPTDTIANVNSPSISVDHIIFSPHSPLSPVPSPSTSSCTITYDVFSPESQNSNSPTPRDFTTFLPTPPLIFSEPLTPLTMSPQNSNSPLPSDYLIYPKSPTFPPNPPEPTNDNEFPQYETYYLPLTSDYIIYSDPHSTVIHIPSPVPIEPTNDTLAEQHSQDSPMSVNHIFFSEPQPPIIPVTFAAIPTSNISMDHWRNMQTPITSERVTFLLPQSPIIPICRPIPSKPPQWQSHYTPVVSNYIKLTQPDCPIIPIPVSNSSESPNTETSQEDSNSPTPEHIIFSQPQSPDSPQPETSIPLVIVPRELMSPPEPKSSPSNSSDGTIISHSQPPTSTNLPVNPVPPSDVISIDSSRSNSPNNPDNIPLQPQSPASPRPLSSLPPNHSDSPQDQESNSCIPSDNNDSSPQLPSSPSSINNDGSERESPCSPTSLSSVTLSPRKSNSDSSENVYDNNSSEPSSPFTSTSHDSNICSQPQSPALLNDNVAPELHNTNNLSSPISTPSMTPSPIPSSPVSPSSPTPVPPTPTTQSPIPASSISLPPLNALAEAQSPKYLKSPNVMIVEHAEIIVPYRPLLLTRPISPIIKKLRKVRLPSKYQTSNPTPPLLPEDLAPKIASPCASNQSKAKSSIIVRIPLSKLKNIPANLQSLKNFKHPSPIPPVPNLHPEQSPSNPSFSPEIPPEPQSPNCFLPPCPSPTIPPETPSSGTCTNPASTPLNTSIQPKPLSSKLHALPSPPPAKSASPILPEDQESTVPFTPDCVSEIVATTALEHNPESFRPDSLSPIHHEPTVANIPTTPWKPRNLPPWLLKSINSISTTKARLKKSEKCYKCDTCKKKFVSRQTLTRHMKVHDLLPFICEVCKKCFQEEQQMTMHLNSHLGKPQLCEICGYTFKQLNQLNQHIYKHDDDTERPYKCEFCGSSFRVPRQLQKHLIQHEGDGPYYCNICNKDFAIQQSERNDNLIHDDEGNAYHECRICGRKFRRAITLRIHLKKHYDETPHECIVCKKRFKICTNLMKHYLVHFDERPYQCDICQTARFKTAGGLRKHFKMHEYIPERRFACELCSKRFKCKHSIKKHMKKHYRNENDKQKE</sequence>
<feature type="compositionally biased region" description="Polar residues" evidence="10">
    <location>
        <begin position="191"/>
        <end position="204"/>
    </location>
</feature>
<keyword evidence="3" id="KW-0677">Repeat</keyword>
<feature type="region of interest" description="Disordered" evidence="10">
    <location>
        <begin position="20"/>
        <end position="52"/>
    </location>
</feature>
<feature type="domain" description="C2H2-type" evidence="11">
    <location>
        <begin position="2246"/>
        <end position="2273"/>
    </location>
</feature>
<feature type="compositionally biased region" description="Low complexity" evidence="10">
    <location>
        <begin position="1447"/>
        <end position="1459"/>
    </location>
</feature>
<evidence type="ECO:0000256" key="8">
    <source>
        <dbReference type="ARBA" id="ARBA00023242"/>
    </source>
</evidence>
<dbReference type="InterPro" id="IPR036236">
    <property type="entry name" value="Znf_C2H2_sf"/>
</dbReference>
<dbReference type="GO" id="GO:0008270">
    <property type="term" value="F:zinc ion binding"/>
    <property type="evidence" value="ECO:0007669"/>
    <property type="project" value="UniProtKB-KW"/>
</dbReference>
<evidence type="ECO:0000256" key="3">
    <source>
        <dbReference type="ARBA" id="ARBA00022737"/>
    </source>
</evidence>
<evidence type="ECO:0000256" key="9">
    <source>
        <dbReference type="PROSITE-ProRule" id="PRU00042"/>
    </source>
</evidence>
<feature type="region of interest" description="Disordered" evidence="10">
    <location>
        <begin position="774"/>
        <end position="801"/>
    </location>
</feature>
<organism evidence="12 13">
    <name type="scientific">Spodoptera exigua</name>
    <name type="common">Beet armyworm</name>
    <name type="synonym">Noctua fulgens</name>
    <dbReference type="NCBI Taxonomy" id="7107"/>
    <lineage>
        <taxon>Eukaryota</taxon>
        <taxon>Metazoa</taxon>
        <taxon>Ecdysozoa</taxon>
        <taxon>Arthropoda</taxon>
        <taxon>Hexapoda</taxon>
        <taxon>Insecta</taxon>
        <taxon>Pterygota</taxon>
        <taxon>Neoptera</taxon>
        <taxon>Endopterygota</taxon>
        <taxon>Lepidoptera</taxon>
        <taxon>Glossata</taxon>
        <taxon>Ditrysia</taxon>
        <taxon>Noctuoidea</taxon>
        <taxon>Noctuidae</taxon>
        <taxon>Amphipyrinae</taxon>
        <taxon>Spodoptera</taxon>
    </lineage>
</organism>
<feature type="compositionally biased region" description="Polar residues" evidence="10">
    <location>
        <begin position="908"/>
        <end position="917"/>
    </location>
</feature>
<gene>
    <name evidence="12" type="ORF">HF086_011581</name>
</gene>
<feature type="compositionally biased region" description="Low complexity" evidence="10">
    <location>
        <begin position="90"/>
        <end position="100"/>
    </location>
</feature>
<feature type="compositionally biased region" description="Polar residues" evidence="10">
    <location>
        <begin position="774"/>
        <end position="783"/>
    </location>
</feature>
<feature type="compositionally biased region" description="Low complexity" evidence="10">
    <location>
        <begin position="1475"/>
        <end position="1485"/>
    </location>
</feature>
<feature type="compositionally biased region" description="Low complexity" evidence="10">
    <location>
        <begin position="261"/>
        <end position="276"/>
    </location>
</feature>
<dbReference type="Proteomes" id="UP000814243">
    <property type="component" value="Unassembled WGS sequence"/>
</dbReference>
<evidence type="ECO:0000256" key="10">
    <source>
        <dbReference type="SAM" id="MobiDB-lite"/>
    </source>
</evidence>
<dbReference type="GO" id="GO:0005654">
    <property type="term" value="C:nucleoplasm"/>
    <property type="evidence" value="ECO:0007669"/>
    <property type="project" value="TreeGrafter"/>
</dbReference>
<feature type="region of interest" description="Disordered" evidence="10">
    <location>
        <begin position="814"/>
        <end position="834"/>
    </location>
</feature>
<evidence type="ECO:0000256" key="6">
    <source>
        <dbReference type="ARBA" id="ARBA00023015"/>
    </source>
</evidence>
<dbReference type="SMART" id="SM00355">
    <property type="entry name" value="ZnF_C2H2"/>
    <property type="match status" value="8"/>
</dbReference>
<feature type="compositionally biased region" description="Low complexity" evidence="10">
    <location>
        <begin position="1911"/>
        <end position="1921"/>
    </location>
</feature>
<feature type="compositionally biased region" description="Low complexity" evidence="10">
    <location>
        <begin position="1717"/>
        <end position="1726"/>
    </location>
</feature>
<feature type="compositionally biased region" description="Polar residues" evidence="10">
    <location>
        <begin position="415"/>
        <end position="436"/>
    </location>
</feature>
<dbReference type="Pfam" id="PF12874">
    <property type="entry name" value="zf-met"/>
    <property type="match status" value="1"/>
</dbReference>
<comment type="caution">
    <text evidence="12">The sequence shown here is derived from an EMBL/GenBank/DDBJ whole genome shotgun (WGS) entry which is preliminary data.</text>
</comment>
<feature type="region of interest" description="Disordered" evidence="10">
    <location>
        <begin position="1444"/>
        <end position="1726"/>
    </location>
</feature>
<reference evidence="12" key="1">
    <citation type="journal article" date="2021" name="G3 (Bethesda)">
        <title>Genome and transcriptome analysis of the beet armyworm Spodoptera exigua reveals targets for pest control. .</title>
        <authorList>
            <person name="Simon S."/>
            <person name="Breeschoten T."/>
            <person name="Jansen H.J."/>
            <person name="Dirks R.P."/>
            <person name="Schranz M.E."/>
            <person name="Ros V.I.D."/>
        </authorList>
    </citation>
    <scope>NUCLEOTIDE SEQUENCE</scope>
    <source>
        <strain evidence="12">TB_SE_WUR_2020</strain>
    </source>
</reference>
<evidence type="ECO:0000256" key="5">
    <source>
        <dbReference type="ARBA" id="ARBA00022833"/>
    </source>
</evidence>
<feature type="compositionally biased region" description="Low complexity" evidence="10">
    <location>
        <begin position="359"/>
        <end position="369"/>
    </location>
</feature>
<protein>
    <recommendedName>
        <fullName evidence="11">C2H2-type domain-containing protein</fullName>
    </recommendedName>
</protein>
<dbReference type="GO" id="GO:0001227">
    <property type="term" value="F:DNA-binding transcription repressor activity, RNA polymerase II-specific"/>
    <property type="evidence" value="ECO:0007669"/>
    <property type="project" value="TreeGrafter"/>
</dbReference>
<feature type="compositionally biased region" description="Polar residues" evidence="10">
    <location>
        <begin position="1855"/>
        <end position="1864"/>
    </location>
</feature>
<keyword evidence="6" id="KW-0805">Transcription regulation</keyword>
<evidence type="ECO:0000313" key="13">
    <source>
        <dbReference type="Proteomes" id="UP000814243"/>
    </source>
</evidence>
<evidence type="ECO:0000256" key="1">
    <source>
        <dbReference type="ARBA" id="ARBA00004123"/>
    </source>
</evidence>
<comment type="subcellular location">
    <subcellularLocation>
        <location evidence="1">Nucleus</location>
    </subcellularLocation>
</comment>
<feature type="compositionally biased region" description="Low complexity" evidence="10">
    <location>
        <begin position="1536"/>
        <end position="1573"/>
    </location>
</feature>
<feature type="compositionally biased region" description="Polar residues" evidence="10">
    <location>
        <begin position="535"/>
        <end position="546"/>
    </location>
</feature>
<feature type="compositionally biased region" description="Low complexity" evidence="10">
    <location>
        <begin position="1616"/>
        <end position="1629"/>
    </location>
</feature>
<feature type="compositionally biased region" description="Polar residues" evidence="10">
    <location>
        <begin position="505"/>
        <end position="525"/>
    </location>
</feature>
<dbReference type="GO" id="GO:0000978">
    <property type="term" value="F:RNA polymerase II cis-regulatory region sequence-specific DNA binding"/>
    <property type="evidence" value="ECO:0007669"/>
    <property type="project" value="TreeGrafter"/>
</dbReference>
<dbReference type="PROSITE" id="PS50157">
    <property type="entry name" value="ZINC_FINGER_C2H2_2"/>
    <property type="match status" value="7"/>
</dbReference>
<feature type="compositionally biased region" description="Low complexity" evidence="10">
    <location>
        <begin position="1645"/>
        <end position="1656"/>
    </location>
</feature>
<feature type="compositionally biased region" description="Polar residues" evidence="10">
    <location>
        <begin position="480"/>
        <end position="497"/>
    </location>
</feature>
<keyword evidence="7" id="KW-0804">Transcription</keyword>
<feature type="domain" description="C2H2-type" evidence="11">
    <location>
        <begin position="2017"/>
        <end position="2039"/>
    </location>
</feature>
<evidence type="ECO:0000313" key="12">
    <source>
        <dbReference type="EMBL" id="KAH9634321.1"/>
    </source>
</evidence>
<feature type="region of interest" description="Disordered" evidence="10">
    <location>
        <begin position="87"/>
        <end position="179"/>
    </location>
</feature>
<feature type="compositionally biased region" description="Polar residues" evidence="10">
    <location>
        <begin position="1657"/>
        <end position="1669"/>
    </location>
</feature>
<feature type="compositionally biased region" description="Low complexity" evidence="10">
    <location>
        <begin position="1589"/>
        <end position="1608"/>
    </location>
</feature>
<feature type="compositionally biased region" description="Pro residues" evidence="10">
    <location>
        <begin position="131"/>
        <end position="140"/>
    </location>
</feature>
<dbReference type="PANTHER" id="PTHR24399:SF23">
    <property type="entry name" value="C2H2-TYPE DOMAIN-CONTAINING PROTEIN"/>
    <property type="match status" value="1"/>
</dbReference>
<evidence type="ECO:0000256" key="7">
    <source>
        <dbReference type="ARBA" id="ARBA00023163"/>
    </source>
</evidence>
<feature type="compositionally biased region" description="Polar residues" evidence="10">
    <location>
        <begin position="282"/>
        <end position="297"/>
    </location>
</feature>
<feature type="compositionally biased region" description="Polar residues" evidence="10">
    <location>
        <begin position="1513"/>
        <end position="1529"/>
    </location>
</feature>
<feature type="compositionally biased region" description="Polar residues" evidence="10">
    <location>
        <begin position="814"/>
        <end position="827"/>
    </location>
</feature>
<feature type="compositionally biased region" description="Polar residues" evidence="10">
    <location>
        <begin position="710"/>
        <end position="724"/>
    </location>
</feature>
<feature type="compositionally biased region" description="Low complexity" evidence="10">
    <location>
        <begin position="158"/>
        <end position="171"/>
    </location>
</feature>
<dbReference type="Pfam" id="PF00096">
    <property type="entry name" value="zf-C2H2"/>
    <property type="match status" value="4"/>
</dbReference>
<feature type="domain" description="C2H2-type" evidence="11">
    <location>
        <begin position="2044"/>
        <end position="2071"/>
    </location>
</feature>
<keyword evidence="4 9" id="KW-0863">Zinc-finger</keyword>
<dbReference type="EMBL" id="JACEFF010000620">
    <property type="protein sequence ID" value="KAH9634321.1"/>
    <property type="molecule type" value="Genomic_DNA"/>
</dbReference>
<feature type="domain" description="C2H2-type" evidence="11">
    <location>
        <begin position="2071"/>
        <end position="2098"/>
    </location>
</feature>
<feature type="compositionally biased region" description="Pro residues" evidence="10">
    <location>
        <begin position="1695"/>
        <end position="1716"/>
    </location>
</feature>
<feature type="compositionally biased region" description="Polar residues" evidence="10">
    <location>
        <begin position="1630"/>
        <end position="1644"/>
    </location>
</feature>
<feature type="compositionally biased region" description="Polar residues" evidence="10">
    <location>
        <begin position="381"/>
        <end position="398"/>
    </location>
</feature>
<dbReference type="InterPro" id="IPR013087">
    <property type="entry name" value="Znf_C2H2_type"/>
</dbReference>
<dbReference type="Gene3D" id="3.30.160.60">
    <property type="entry name" value="Classic Zinc Finger"/>
    <property type="match status" value="5"/>
</dbReference>
<feature type="domain" description="C2H2-type" evidence="11">
    <location>
        <begin position="2159"/>
        <end position="2186"/>
    </location>
</feature>
<feature type="compositionally biased region" description="Polar residues" evidence="10">
    <location>
        <begin position="1575"/>
        <end position="1588"/>
    </location>
</feature>
<keyword evidence="2" id="KW-0479">Metal-binding</keyword>
<feature type="region of interest" description="Disordered" evidence="10">
    <location>
        <begin position="846"/>
        <end position="867"/>
    </location>
</feature>
<feature type="domain" description="C2H2-type" evidence="11">
    <location>
        <begin position="2187"/>
        <end position="2214"/>
    </location>
</feature>
<keyword evidence="8" id="KW-0539">Nucleus</keyword>
<feature type="region of interest" description="Disordered" evidence="10">
    <location>
        <begin position="898"/>
        <end position="918"/>
    </location>
</feature>
<proteinExistence type="predicted"/>
<feature type="compositionally biased region" description="Low complexity" evidence="10">
    <location>
        <begin position="25"/>
        <end position="45"/>
    </location>
</feature>
<evidence type="ECO:0000256" key="4">
    <source>
        <dbReference type="ARBA" id="ARBA00022771"/>
    </source>
</evidence>
<feature type="region of interest" description="Disordered" evidence="10">
    <location>
        <begin position="346"/>
        <end position="577"/>
    </location>
</feature>
<feature type="domain" description="C2H2-type" evidence="11">
    <location>
        <begin position="2101"/>
        <end position="2128"/>
    </location>
</feature>
<dbReference type="PANTHER" id="PTHR24399">
    <property type="entry name" value="ZINC FINGER AND BTB DOMAIN-CONTAINING"/>
    <property type="match status" value="1"/>
</dbReference>
<dbReference type="SUPFAM" id="SSF57667">
    <property type="entry name" value="beta-beta-alpha zinc fingers"/>
    <property type="match status" value="5"/>
</dbReference>
<keyword evidence="5" id="KW-0862">Zinc</keyword>
<dbReference type="PROSITE" id="PS00028">
    <property type="entry name" value="ZINC_FINGER_C2H2_1"/>
    <property type="match status" value="7"/>
</dbReference>
<feature type="compositionally biased region" description="Pro residues" evidence="10">
    <location>
        <begin position="1867"/>
        <end position="1891"/>
    </location>
</feature>
<evidence type="ECO:0000259" key="11">
    <source>
        <dbReference type="PROSITE" id="PS50157"/>
    </source>
</evidence>
<feature type="region of interest" description="Disordered" evidence="10">
    <location>
        <begin position="191"/>
        <end position="297"/>
    </location>
</feature>
<name>A0A922SE33_SPOEX</name>
<dbReference type="FunFam" id="3.30.160.60:FF:000446">
    <property type="entry name" value="Zinc finger protein"/>
    <property type="match status" value="1"/>
</dbReference>
<feature type="region of interest" description="Disordered" evidence="10">
    <location>
        <begin position="1839"/>
        <end position="1941"/>
    </location>
</feature>
<evidence type="ECO:0000256" key="2">
    <source>
        <dbReference type="ARBA" id="ARBA00022723"/>
    </source>
</evidence>
<feature type="region of interest" description="Disordered" evidence="10">
    <location>
        <begin position="692"/>
        <end position="724"/>
    </location>
</feature>
<feature type="compositionally biased region" description="Pro residues" evidence="10">
    <location>
        <begin position="214"/>
        <end position="224"/>
    </location>
</feature>
<accession>A0A922SE33</accession>